<evidence type="ECO:0000256" key="4">
    <source>
        <dbReference type="ARBA" id="ARBA00022692"/>
    </source>
</evidence>
<evidence type="ECO:0000256" key="2">
    <source>
        <dbReference type="ARBA" id="ARBA00022448"/>
    </source>
</evidence>
<keyword evidence="2 8" id="KW-0813">Transport</keyword>
<dbReference type="InterPro" id="IPR000531">
    <property type="entry name" value="Beta-barrel_TonB"/>
</dbReference>
<evidence type="ECO:0000256" key="6">
    <source>
        <dbReference type="ARBA" id="ARBA00023136"/>
    </source>
</evidence>
<dbReference type="PROSITE" id="PS52016">
    <property type="entry name" value="TONB_DEPENDENT_REC_3"/>
    <property type="match status" value="1"/>
</dbReference>
<dbReference type="SUPFAM" id="SSF49464">
    <property type="entry name" value="Carboxypeptidase regulatory domain-like"/>
    <property type="match status" value="1"/>
</dbReference>
<dbReference type="InterPro" id="IPR008969">
    <property type="entry name" value="CarboxyPept-like_regulatory"/>
</dbReference>
<comment type="similarity">
    <text evidence="8 9">Belongs to the TonB-dependent receptor family.</text>
</comment>
<dbReference type="InterPro" id="IPR023997">
    <property type="entry name" value="TonB-dep_OMP_SusC/RagA_CS"/>
</dbReference>
<comment type="subcellular location">
    <subcellularLocation>
        <location evidence="1 8">Cell outer membrane</location>
        <topology evidence="1 8">Multi-pass membrane protein</topology>
    </subcellularLocation>
</comment>
<feature type="domain" description="TonB-dependent receptor plug" evidence="11">
    <location>
        <begin position="114"/>
        <end position="231"/>
    </location>
</feature>
<evidence type="ECO:0000259" key="11">
    <source>
        <dbReference type="Pfam" id="PF07715"/>
    </source>
</evidence>
<proteinExistence type="inferred from homology"/>
<gene>
    <name evidence="12" type="ORF">SAMN04487995_1339</name>
</gene>
<evidence type="ECO:0000256" key="8">
    <source>
        <dbReference type="PROSITE-ProRule" id="PRU01360"/>
    </source>
</evidence>
<dbReference type="EMBL" id="FNXY01000002">
    <property type="protein sequence ID" value="SEI55652.1"/>
    <property type="molecule type" value="Genomic_DNA"/>
</dbReference>
<accession>A0A1H6RWT1</accession>
<dbReference type="Pfam" id="PF13715">
    <property type="entry name" value="CarbopepD_reg_2"/>
    <property type="match status" value="1"/>
</dbReference>
<dbReference type="GO" id="GO:0009279">
    <property type="term" value="C:cell outer membrane"/>
    <property type="evidence" value="ECO:0007669"/>
    <property type="project" value="UniProtKB-SubCell"/>
</dbReference>
<dbReference type="InterPro" id="IPR023996">
    <property type="entry name" value="TonB-dep_OMP_SusC/RagA"/>
</dbReference>
<dbReference type="Gene3D" id="2.170.130.10">
    <property type="entry name" value="TonB-dependent receptor, plug domain"/>
    <property type="match status" value="1"/>
</dbReference>
<evidence type="ECO:0000256" key="7">
    <source>
        <dbReference type="ARBA" id="ARBA00023237"/>
    </source>
</evidence>
<dbReference type="RefSeq" id="WP_090333666.1">
    <property type="nucleotide sequence ID" value="NZ_FNXY01000002.1"/>
</dbReference>
<dbReference type="NCBIfam" id="TIGR04056">
    <property type="entry name" value="OMP_RagA_SusC"/>
    <property type="match status" value="1"/>
</dbReference>
<organism evidence="12 13">
    <name type="scientific">Dyadobacter koreensis</name>
    <dbReference type="NCBI Taxonomy" id="408657"/>
    <lineage>
        <taxon>Bacteria</taxon>
        <taxon>Pseudomonadati</taxon>
        <taxon>Bacteroidota</taxon>
        <taxon>Cytophagia</taxon>
        <taxon>Cytophagales</taxon>
        <taxon>Spirosomataceae</taxon>
        <taxon>Dyadobacter</taxon>
    </lineage>
</organism>
<keyword evidence="5 9" id="KW-0798">TonB box</keyword>
<protein>
    <submittedName>
        <fullName evidence="12">TonB-linked outer membrane protein, SusC/RagA family</fullName>
    </submittedName>
</protein>
<keyword evidence="7 8" id="KW-0998">Cell outer membrane</keyword>
<name>A0A1H6RWT1_9BACT</name>
<dbReference type="InterPro" id="IPR036942">
    <property type="entry name" value="Beta-barrel_TonB_sf"/>
</dbReference>
<evidence type="ECO:0000313" key="13">
    <source>
        <dbReference type="Proteomes" id="UP000199532"/>
    </source>
</evidence>
<dbReference type="Pfam" id="PF00593">
    <property type="entry name" value="TonB_dep_Rec_b-barrel"/>
    <property type="match status" value="1"/>
</dbReference>
<evidence type="ECO:0000313" key="12">
    <source>
        <dbReference type="EMBL" id="SEI55652.1"/>
    </source>
</evidence>
<evidence type="ECO:0000256" key="3">
    <source>
        <dbReference type="ARBA" id="ARBA00022452"/>
    </source>
</evidence>
<dbReference type="Pfam" id="PF07715">
    <property type="entry name" value="Plug"/>
    <property type="match status" value="1"/>
</dbReference>
<dbReference type="InterPro" id="IPR039426">
    <property type="entry name" value="TonB-dep_rcpt-like"/>
</dbReference>
<keyword evidence="3 8" id="KW-1134">Transmembrane beta strand</keyword>
<keyword evidence="6 8" id="KW-0472">Membrane</keyword>
<dbReference type="InterPro" id="IPR012910">
    <property type="entry name" value="Plug_dom"/>
</dbReference>
<keyword evidence="13" id="KW-1185">Reference proteome</keyword>
<dbReference type="Gene3D" id="2.60.40.1120">
    <property type="entry name" value="Carboxypeptidase-like, regulatory domain"/>
    <property type="match status" value="1"/>
</dbReference>
<evidence type="ECO:0000259" key="10">
    <source>
        <dbReference type="Pfam" id="PF00593"/>
    </source>
</evidence>
<evidence type="ECO:0000256" key="1">
    <source>
        <dbReference type="ARBA" id="ARBA00004571"/>
    </source>
</evidence>
<dbReference type="Proteomes" id="UP000199532">
    <property type="component" value="Unassembled WGS sequence"/>
</dbReference>
<evidence type="ECO:0000256" key="5">
    <source>
        <dbReference type="ARBA" id="ARBA00023077"/>
    </source>
</evidence>
<reference evidence="12 13" key="1">
    <citation type="submission" date="2016-10" db="EMBL/GenBank/DDBJ databases">
        <authorList>
            <person name="de Groot N.N."/>
        </authorList>
    </citation>
    <scope>NUCLEOTIDE SEQUENCE [LARGE SCALE GENOMIC DNA]</scope>
    <source>
        <strain evidence="12 13">DSM 19938</strain>
    </source>
</reference>
<dbReference type="InterPro" id="IPR037066">
    <property type="entry name" value="Plug_dom_sf"/>
</dbReference>
<dbReference type="STRING" id="408657.SAMN04487995_1339"/>
<dbReference type="AlphaFoldDB" id="A0A1H6RWT1"/>
<keyword evidence="4 8" id="KW-0812">Transmembrane</keyword>
<feature type="domain" description="TonB-dependent receptor-like beta-barrel" evidence="10">
    <location>
        <begin position="406"/>
        <end position="810"/>
    </location>
</feature>
<dbReference type="SUPFAM" id="SSF56935">
    <property type="entry name" value="Porins"/>
    <property type="match status" value="1"/>
</dbReference>
<dbReference type="NCBIfam" id="TIGR04057">
    <property type="entry name" value="SusC_RagA_signa"/>
    <property type="match status" value="1"/>
</dbReference>
<dbReference type="OrthoDB" id="9768177at2"/>
<sequence length="1045" mass="113907">MKKSILSIMMVFWAGIILAQSKVVTGKVTAEEDGSTIPGASVLVKGTSVGTQTSVDGTYQIEVPNGSTTLIFSFVGLLSQEVTIGNQSVVDIRMKSDVKALGEVVVTGYGTQQRRDVTGSVGTIKGDGLKNIAVPSFDRFLQGQVAGVQASVPSGILGQAAKIRIRGVNSISNNSDPLYVVDGLPYITGDQGANTVNNPLGDINPNDIESVEVLKDGSATAIYGSRAANGVVLITTKRGKLGSARITYDGWLASSKPSKKFDLLNADEFIAITNEKLTNAALPTAAFPTLNPDTQQPYNTDWQDVILRSGFQQNHALSFSGATPQTNYYFSLGYADLEGNIVGNNQTKYNFRAKLDQKAFNDKVTFGMNTFVTHTTNTGLNTGTNALSGNVAGAIYAFPNVPSKWPDGSYNLSADGASLGQGSNLRPLYGNYTNQAYVLDKNIYKNQQLNLTGNAFVDVEIVKGLNAKSFIGINYLNGEDYLYYDPGHGDGKNVNGRIYQYNLPSFRYNWQNTISYNNTFGAHKIGFVGGHEIQKTRSRYFFAHGTNLSNSYFGSNENIISNTLTNQFIGGTASERAFQSFFARANYSLLDRYLISATVRHDLISSLPHNNQGATLPGVSLGWRISEEGFFKNSPALGFVSELKLRGGWAKVGNVEIGNYPYAGTFGAAQYGDLSGIRFNQAGNGLLGFETSKKLNFGLDLSLWANKLSFSAEYFRNDIDNLILQSPTPPSLGVPGNTIAQNIGKMYNKGWEFSINSTNIQTDNFSWRTSANVSFVQNKVQRLVANTPINSTYNTTREGESIGSFFGYEYYGVNAANGNPIYEKANGTYVQQVTAANRWAVYDPANPSNDSEAGEALTFADKRILGRSNPTWYGGLNNQVSFRNFDFTLFLTFSGGNKIYNVTRQEQLNNQLFANAGRELLDRWTTPGQVTEVPRLYFNSDARANQIGNATSRFLENGNFIRAQNISLGYTIPSFLKDKIKATNLRIYAQVQNAFLITKYKGLDPELSFVSASATANADNNNQTGLDNRTNPVPRVFTVGLNLGF</sequence>
<dbReference type="Gene3D" id="2.40.170.20">
    <property type="entry name" value="TonB-dependent receptor, beta-barrel domain"/>
    <property type="match status" value="1"/>
</dbReference>
<evidence type="ECO:0000256" key="9">
    <source>
        <dbReference type="RuleBase" id="RU003357"/>
    </source>
</evidence>